<dbReference type="CDD" id="cd00090">
    <property type="entry name" value="HTH_ARSR"/>
    <property type="match status" value="1"/>
</dbReference>
<keyword evidence="2" id="KW-0238">DNA-binding</keyword>
<dbReference type="Proteomes" id="UP000217696">
    <property type="component" value="Chromosome"/>
</dbReference>
<gene>
    <name evidence="4" type="primary">arsR</name>
    <name evidence="4" type="ORF">CB4_01526</name>
</gene>
<dbReference type="InterPro" id="IPR011991">
    <property type="entry name" value="ArsR-like_HTH"/>
</dbReference>
<dbReference type="Gene3D" id="1.10.10.10">
    <property type="entry name" value="Winged helix-like DNA-binding domain superfamily/Winged helix DNA-binding domain"/>
    <property type="match status" value="1"/>
</dbReference>
<name>A0A0U4WF31_9BACL</name>
<dbReference type="InterPro" id="IPR001845">
    <property type="entry name" value="HTH_ArsR_DNA-bd_dom"/>
</dbReference>
<dbReference type="PANTHER" id="PTHR33154">
    <property type="entry name" value="TRANSCRIPTIONAL REGULATOR, ARSR FAMILY"/>
    <property type="match status" value="1"/>
</dbReference>
<dbReference type="GO" id="GO:0003700">
    <property type="term" value="F:DNA-binding transcription factor activity"/>
    <property type="evidence" value="ECO:0007669"/>
    <property type="project" value="InterPro"/>
</dbReference>
<dbReference type="RefSeq" id="WP_157737853.1">
    <property type="nucleotide sequence ID" value="NZ_QJSZ01000002.1"/>
</dbReference>
<accession>A0A0U4WF31</accession>
<dbReference type="SUPFAM" id="SSF46785">
    <property type="entry name" value="Winged helix' DNA-binding domain"/>
    <property type="match status" value="1"/>
</dbReference>
<keyword evidence="1" id="KW-0805">Transcription regulation</keyword>
<evidence type="ECO:0000256" key="2">
    <source>
        <dbReference type="ARBA" id="ARBA00023125"/>
    </source>
</evidence>
<dbReference type="Pfam" id="PF12840">
    <property type="entry name" value="HTH_20"/>
    <property type="match status" value="1"/>
</dbReference>
<evidence type="ECO:0000313" key="4">
    <source>
        <dbReference type="EMBL" id="BAU27352.1"/>
    </source>
</evidence>
<dbReference type="GO" id="GO:0003677">
    <property type="term" value="F:DNA binding"/>
    <property type="evidence" value="ECO:0007669"/>
    <property type="project" value="UniProtKB-KW"/>
</dbReference>
<dbReference type="InterPro" id="IPR036388">
    <property type="entry name" value="WH-like_DNA-bd_sf"/>
</dbReference>
<proteinExistence type="predicted"/>
<keyword evidence="5" id="KW-1185">Reference proteome</keyword>
<dbReference type="KEGG" id="asoc:CB4_01526"/>
<evidence type="ECO:0000256" key="1">
    <source>
        <dbReference type="ARBA" id="ARBA00023015"/>
    </source>
</evidence>
<sequence>MEHKYEQMISICKALGHPVRLRIFTLLAEQGESYCGDMVSLVGVAQSTVSHHLKILKDSGLVTTEEQGTFVCYRVQRERLRELAHLLEGL</sequence>
<dbReference type="PANTHER" id="PTHR33154:SF15">
    <property type="entry name" value="REGULATORY PROTEIN ARSR"/>
    <property type="match status" value="1"/>
</dbReference>
<dbReference type="PRINTS" id="PR00778">
    <property type="entry name" value="HTHARSR"/>
</dbReference>
<dbReference type="AlphaFoldDB" id="A0A0U4WF31"/>
<keyword evidence="3" id="KW-0804">Transcription</keyword>
<protein>
    <submittedName>
        <fullName evidence="4">Arsenical resistance operon repressor</fullName>
    </submittedName>
</protein>
<dbReference type="NCBIfam" id="NF033788">
    <property type="entry name" value="HTH_metalloreg"/>
    <property type="match status" value="1"/>
</dbReference>
<reference evidence="4 5" key="1">
    <citation type="submission" date="2015-12" db="EMBL/GenBank/DDBJ databases">
        <title>Genome sequence of Aneurinibacillus soli.</title>
        <authorList>
            <person name="Lee J.S."/>
            <person name="Lee K.C."/>
            <person name="Kim K.K."/>
            <person name="Lee B.W."/>
        </authorList>
    </citation>
    <scope>NUCLEOTIDE SEQUENCE [LARGE SCALE GENOMIC DNA]</scope>
    <source>
        <strain evidence="4 5">CB4</strain>
    </source>
</reference>
<dbReference type="EMBL" id="AP017312">
    <property type="protein sequence ID" value="BAU27352.1"/>
    <property type="molecule type" value="Genomic_DNA"/>
</dbReference>
<dbReference type="InterPro" id="IPR051081">
    <property type="entry name" value="HTH_MetalResp_TranReg"/>
</dbReference>
<organism evidence="4 5">
    <name type="scientific">Aneurinibacillus soli</name>
    <dbReference type="NCBI Taxonomy" id="1500254"/>
    <lineage>
        <taxon>Bacteria</taxon>
        <taxon>Bacillati</taxon>
        <taxon>Bacillota</taxon>
        <taxon>Bacilli</taxon>
        <taxon>Bacillales</taxon>
        <taxon>Paenibacillaceae</taxon>
        <taxon>Aneurinibacillus group</taxon>
        <taxon>Aneurinibacillus</taxon>
    </lineage>
</organism>
<dbReference type="PROSITE" id="PS50987">
    <property type="entry name" value="HTH_ARSR_2"/>
    <property type="match status" value="1"/>
</dbReference>
<dbReference type="InterPro" id="IPR036390">
    <property type="entry name" value="WH_DNA-bd_sf"/>
</dbReference>
<evidence type="ECO:0000256" key="3">
    <source>
        <dbReference type="ARBA" id="ARBA00023163"/>
    </source>
</evidence>
<evidence type="ECO:0000313" key="5">
    <source>
        <dbReference type="Proteomes" id="UP000217696"/>
    </source>
</evidence>
<dbReference type="SMART" id="SM00418">
    <property type="entry name" value="HTH_ARSR"/>
    <property type="match status" value="1"/>
</dbReference>